<organism evidence="1 2">
    <name type="scientific">Flammeovirga yaeyamensis</name>
    <dbReference type="NCBI Taxonomy" id="367791"/>
    <lineage>
        <taxon>Bacteria</taxon>
        <taxon>Pseudomonadati</taxon>
        <taxon>Bacteroidota</taxon>
        <taxon>Cytophagia</taxon>
        <taxon>Cytophagales</taxon>
        <taxon>Flammeovirgaceae</taxon>
        <taxon>Flammeovirga</taxon>
    </lineage>
</organism>
<evidence type="ECO:0000313" key="1">
    <source>
        <dbReference type="EMBL" id="QWG04025.1"/>
    </source>
</evidence>
<name>A0AAX1NCR8_9BACT</name>
<protein>
    <submittedName>
        <fullName evidence="1">Uncharacterized protein</fullName>
    </submittedName>
</protein>
<proteinExistence type="predicted"/>
<dbReference type="AlphaFoldDB" id="A0AAX1NCR8"/>
<dbReference type="Proteomes" id="UP000678679">
    <property type="component" value="Chromosome 2"/>
</dbReference>
<dbReference type="KEGG" id="fya:KMW28_24340"/>
<gene>
    <name evidence="1" type="ORF">KMW28_24340</name>
</gene>
<reference evidence="1 2" key="1">
    <citation type="submission" date="2021-05" db="EMBL/GenBank/DDBJ databases">
        <title>Comparative genomic studies on the polysaccharide-degrading batcterial strains of the Flammeovirga genus.</title>
        <authorList>
            <person name="Zewei F."/>
            <person name="Zheng Z."/>
            <person name="Yu L."/>
            <person name="Ruyue G."/>
            <person name="Yanhong M."/>
            <person name="Yuanyuan C."/>
            <person name="Jingyan G."/>
            <person name="Wenjun H."/>
        </authorList>
    </citation>
    <scope>NUCLEOTIDE SEQUENCE [LARGE SCALE GENOMIC DNA]</scope>
    <source>
        <strain evidence="1 2">NBRC:100898</strain>
    </source>
</reference>
<dbReference type="RefSeq" id="WP_169667348.1">
    <property type="nucleotide sequence ID" value="NZ_CP076133.1"/>
</dbReference>
<accession>A0AAX1NCR8</accession>
<sequence length="224" mass="26398">MNLSGRASKYLNTLTRDLKWSSDEEQTKAYLESQNISYCDSFLRYQTLYSGYELTIKDDPGQSFSASLFSQKQIIKNETLELEKVGNRLIEVCGEHKTAQFTFFITERGEICTLDEDDLPNILHDSFDKMLEEYALRNEIYNWDSNPYYFEVKNLEELTNMMNSEFHIISECSDQYSIWWKNENLIAVKGVWLDRPEAYFHVYGRERSKCDSLVEGLKTKEILK</sequence>
<evidence type="ECO:0000313" key="2">
    <source>
        <dbReference type="Proteomes" id="UP000678679"/>
    </source>
</evidence>
<keyword evidence="2" id="KW-1185">Reference proteome</keyword>
<dbReference type="EMBL" id="CP076133">
    <property type="protein sequence ID" value="QWG04025.1"/>
    <property type="molecule type" value="Genomic_DNA"/>
</dbReference>